<dbReference type="InterPro" id="IPR018497">
    <property type="entry name" value="Peptidase_M13_C"/>
</dbReference>
<accession>A0A8R1DFZ1</accession>
<feature type="chain" id="PRO_5035744240" evidence="1">
    <location>
        <begin position="16"/>
        <end position="499"/>
    </location>
</feature>
<dbReference type="Pfam" id="PF01431">
    <property type="entry name" value="Peptidase_M13"/>
    <property type="match status" value="1"/>
</dbReference>
<reference evidence="3" key="2">
    <citation type="submission" date="2022-06" db="UniProtKB">
        <authorList>
            <consortium name="EnsemblMetazoa"/>
        </authorList>
    </citation>
    <scope>IDENTIFICATION</scope>
    <source>
        <strain evidence="3">DF5081</strain>
    </source>
</reference>
<feature type="domain" description="Peptidase M13 C-terminal" evidence="2">
    <location>
        <begin position="322"/>
        <end position="486"/>
    </location>
</feature>
<dbReference type="PROSITE" id="PS51885">
    <property type="entry name" value="NEPRILYSIN"/>
    <property type="match status" value="1"/>
</dbReference>
<evidence type="ECO:0000259" key="2">
    <source>
        <dbReference type="Pfam" id="PF01431"/>
    </source>
</evidence>
<dbReference type="Gene3D" id="3.40.390.10">
    <property type="entry name" value="Collagenase (Catalytic Domain)"/>
    <property type="match status" value="1"/>
</dbReference>
<dbReference type="EnsemblMetazoa" id="CJA01021.1">
    <property type="protein sequence ID" value="CJA01021.1"/>
    <property type="gene ID" value="WBGene00120225"/>
</dbReference>
<sequence length="499" mass="56902">MRSLFFFCLFVTVNGNENENENKNGFDFIEDSYRKYADKNTDPCDNFYRHACPLGSPDGLDDEVFSNFFRDKLEKLPNILDQYSIARDFLEIDELDGPIKHIADFYQNLCENGQNTTILLEQLEPFFSQFPNACNGQACLLYIQKDPNCQRGADNLRGTIMEYLEKHDPSAQFFEAFRKLLNLIKILNVHVGENVQSGVQQTKDMLAEMKETVLDWIKSTPWAINNNVEDATIAIMSPTIIHENYTDTWLSSIEELAELEISYNECKITYEYSEKANVLCFFLVAMKHNDLAPSEFFTETGAFIWYPYISLGFENYYIAKHSANMASNIGFVGFTIGHELSHMLIKSTVGDYLTYFSKVSKDCIQNQFNATCKEFKEESCITVNHQLDENGADILGVQLAYHVLKKHFGDDLMEIHKSLGIPQQQLFFYALAYSFCSGTPGKASILDVHSAGYIRVNAMISQLPGFQKAFECSGDSRMITSATEQCDIYGKNAPENKRH</sequence>
<dbReference type="Proteomes" id="UP000005237">
    <property type="component" value="Unassembled WGS sequence"/>
</dbReference>
<dbReference type="AlphaFoldDB" id="A0A8R1DFZ1"/>
<organism evidence="3 4">
    <name type="scientific">Caenorhabditis japonica</name>
    <dbReference type="NCBI Taxonomy" id="281687"/>
    <lineage>
        <taxon>Eukaryota</taxon>
        <taxon>Metazoa</taxon>
        <taxon>Ecdysozoa</taxon>
        <taxon>Nematoda</taxon>
        <taxon>Chromadorea</taxon>
        <taxon>Rhabditida</taxon>
        <taxon>Rhabditina</taxon>
        <taxon>Rhabditomorpha</taxon>
        <taxon>Rhabditoidea</taxon>
        <taxon>Rhabditidae</taxon>
        <taxon>Peloderinae</taxon>
        <taxon>Caenorhabditis</taxon>
    </lineage>
</organism>
<dbReference type="SUPFAM" id="SSF55486">
    <property type="entry name" value="Metalloproteases ('zincins'), catalytic domain"/>
    <property type="match status" value="1"/>
</dbReference>
<dbReference type="GO" id="GO:0004222">
    <property type="term" value="F:metalloendopeptidase activity"/>
    <property type="evidence" value="ECO:0007669"/>
    <property type="project" value="InterPro"/>
</dbReference>
<evidence type="ECO:0000313" key="3">
    <source>
        <dbReference type="EnsemblMetazoa" id="CJA01021.1"/>
    </source>
</evidence>
<dbReference type="GO" id="GO:0005886">
    <property type="term" value="C:plasma membrane"/>
    <property type="evidence" value="ECO:0007669"/>
    <property type="project" value="TreeGrafter"/>
</dbReference>
<protein>
    <submittedName>
        <fullName evidence="3">Peptidase_M13 domain-containing protein</fullName>
    </submittedName>
</protein>
<keyword evidence="4" id="KW-1185">Reference proteome</keyword>
<name>A0A8R1DFZ1_CAEJA</name>
<reference evidence="4" key="1">
    <citation type="submission" date="2010-08" db="EMBL/GenBank/DDBJ databases">
        <authorList>
            <consortium name="Caenorhabditis japonica Sequencing Consortium"/>
            <person name="Wilson R.K."/>
        </authorList>
    </citation>
    <scope>NUCLEOTIDE SEQUENCE [LARGE SCALE GENOMIC DNA]</scope>
    <source>
        <strain evidence="4">DF5081</strain>
    </source>
</reference>
<dbReference type="PANTHER" id="PTHR11733">
    <property type="entry name" value="ZINC METALLOPROTEASE FAMILY M13 NEPRILYSIN-RELATED"/>
    <property type="match status" value="1"/>
</dbReference>
<dbReference type="InterPro" id="IPR024079">
    <property type="entry name" value="MetalloPept_cat_dom_sf"/>
</dbReference>
<evidence type="ECO:0000256" key="1">
    <source>
        <dbReference type="SAM" id="SignalP"/>
    </source>
</evidence>
<dbReference type="PANTHER" id="PTHR11733:SF208">
    <property type="entry name" value="PEPTIDASE M13 C-TERMINAL DOMAIN-CONTAINING PROTEIN"/>
    <property type="match status" value="1"/>
</dbReference>
<proteinExistence type="predicted"/>
<evidence type="ECO:0000313" key="4">
    <source>
        <dbReference type="Proteomes" id="UP000005237"/>
    </source>
</evidence>
<keyword evidence="1" id="KW-0732">Signal</keyword>
<dbReference type="InterPro" id="IPR000718">
    <property type="entry name" value="Peptidase_M13"/>
</dbReference>
<feature type="signal peptide" evidence="1">
    <location>
        <begin position="1"/>
        <end position="15"/>
    </location>
</feature>
<dbReference type="GO" id="GO:0016485">
    <property type="term" value="P:protein processing"/>
    <property type="evidence" value="ECO:0007669"/>
    <property type="project" value="TreeGrafter"/>
</dbReference>